<evidence type="ECO:0000313" key="12">
    <source>
        <dbReference type="Proteomes" id="UP000298493"/>
    </source>
</evidence>
<gene>
    <name evidence="11" type="ORF">E6O75_ATG11406</name>
</gene>
<dbReference type="Gene3D" id="1.10.238.10">
    <property type="entry name" value="EF-hand"/>
    <property type="match status" value="1"/>
</dbReference>
<dbReference type="STRING" id="86259.A0A4Z1NSD8"/>
<feature type="region of interest" description="Disordered" evidence="7">
    <location>
        <begin position="511"/>
        <end position="530"/>
    </location>
</feature>
<keyword evidence="3 6" id="KW-0863">Zinc-finger</keyword>
<keyword evidence="8" id="KW-0812">Transmembrane</keyword>
<reference evidence="11 12" key="1">
    <citation type="submission" date="2019-04" db="EMBL/GenBank/DDBJ databases">
        <title>High contiguity whole genome sequence and gene annotation resource for two Venturia nashicola isolates.</title>
        <authorList>
            <person name="Prokchorchik M."/>
            <person name="Won K."/>
            <person name="Lee Y."/>
            <person name="Choi E.D."/>
            <person name="Segonzac C."/>
            <person name="Sohn K.H."/>
        </authorList>
    </citation>
    <scope>NUCLEOTIDE SEQUENCE [LARGE SCALE GENOMIC DNA]</scope>
    <source>
        <strain evidence="11 12">PRI2</strain>
    </source>
</reference>
<evidence type="ECO:0000259" key="10">
    <source>
        <dbReference type="PROSITE" id="PS50222"/>
    </source>
</evidence>
<dbReference type="EMBL" id="SNSC02000026">
    <property type="protein sequence ID" value="TID13490.1"/>
    <property type="molecule type" value="Genomic_DNA"/>
</dbReference>
<dbReference type="SUPFAM" id="SSF47473">
    <property type="entry name" value="EF-hand"/>
    <property type="match status" value="1"/>
</dbReference>
<feature type="compositionally biased region" description="Polar residues" evidence="7">
    <location>
        <begin position="847"/>
        <end position="858"/>
    </location>
</feature>
<keyword evidence="4" id="KW-0862">Zinc</keyword>
<feature type="transmembrane region" description="Helical" evidence="8">
    <location>
        <begin position="12"/>
        <end position="34"/>
    </location>
</feature>
<dbReference type="InterPro" id="IPR002048">
    <property type="entry name" value="EF_hand_dom"/>
</dbReference>
<dbReference type="Gene3D" id="3.30.60.90">
    <property type="match status" value="1"/>
</dbReference>
<dbReference type="AlphaFoldDB" id="A0A4Z1NSD8"/>
<feature type="region of interest" description="Disordered" evidence="7">
    <location>
        <begin position="1032"/>
        <end position="1053"/>
    </location>
</feature>
<feature type="domain" description="EF-hand" evidence="10">
    <location>
        <begin position="395"/>
        <end position="430"/>
    </location>
</feature>
<keyword evidence="12" id="KW-1185">Reference proteome</keyword>
<protein>
    <submittedName>
        <fullName evidence="11">Zinc finger ZZ-type protein</fullName>
    </submittedName>
</protein>
<feature type="compositionally biased region" description="Basic and acidic residues" evidence="7">
    <location>
        <begin position="931"/>
        <end position="940"/>
    </location>
</feature>
<dbReference type="PROSITE" id="PS01357">
    <property type="entry name" value="ZF_ZZ_1"/>
    <property type="match status" value="1"/>
</dbReference>
<feature type="region of interest" description="Disordered" evidence="7">
    <location>
        <begin position="846"/>
        <end position="947"/>
    </location>
</feature>
<organism evidence="11 12">
    <name type="scientific">Venturia nashicola</name>
    <dbReference type="NCBI Taxonomy" id="86259"/>
    <lineage>
        <taxon>Eukaryota</taxon>
        <taxon>Fungi</taxon>
        <taxon>Dikarya</taxon>
        <taxon>Ascomycota</taxon>
        <taxon>Pezizomycotina</taxon>
        <taxon>Dothideomycetes</taxon>
        <taxon>Pleosporomycetidae</taxon>
        <taxon>Venturiales</taxon>
        <taxon>Venturiaceae</taxon>
        <taxon>Venturia</taxon>
    </lineage>
</organism>
<evidence type="ECO:0000256" key="4">
    <source>
        <dbReference type="ARBA" id="ARBA00022833"/>
    </source>
</evidence>
<dbReference type="SUPFAM" id="SSF57850">
    <property type="entry name" value="RING/U-box"/>
    <property type="match status" value="1"/>
</dbReference>
<feature type="compositionally biased region" description="Low complexity" evidence="7">
    <location>
        <begin position="889"/>
        <end position="905"/>
    </location>
</feature>
<feature type="compositionally biased region" description="Low complexity" evidence="7">
    <location>
        <begin position="664"/>
        <end position="674"/>
    </location>
</feature>
<dbReference type="Proteomes" id="UP000298493">
    <property type="component" value="Unassembled WGS sequence"/>
</dbReference>
<feature type="compositionally biased region" description="Basic and acidic residues" evidence="7">
    <location>
        <begin position="1032"/>
        <end position="1041"/>
    </location>
</feature>
<evidence type="ECO:0000256" key="5">
    <source>
        <dbReference type="ARBA" id="ARBA00022837"/>
    </source>
</evidence>
<feature type="region of interest" description="Disordered" evidence="7">
    <location>
        <begin position="974"/>
        <end position="1009"/>
    </location>
</feature>
<dbReference type="CDD" id="cd02340">
    <property type="entry name" value="ZZ_NBR1_like"/>
    <property type="match status" value="1"/>
</dbReference>
<dbReference type="Pfam" id="PF00569">
    <property type="entry name" value="ZZ"/>
    <property type="match status" value="1"/>
</dbReference>
<evidence type="ECO:0000256" key="1">
    <source>
        <dbReference type="ARBA" id="ARBA00022723"/>
    </source>
</evidence>
<dbReference type="SMART" id="SM00291">
    <property type="entry name" value="ZnF_ZZ"/>
    <property type="match status" value="1"/>
</dbReference>
<feature type="compositionally biased region" description="Polar residues" evidence="7">
    <location>
        <begin position="688"/>
        <end position="697"/>
    </location>
</feature>
<comment type="caution">
    <text evidence="11">The sequence shown here is derived from an EMBL/GenBank/DDBJ whole genome shotgun (WGS) entry which is preliminary data.</text>
</comment>
<evidence type="ECO:0000256" key="2">
    <source>
        <dbReference type="ARBA" id="ARBA00022737"/>
    </source>
</evidence>
<dbReference type="SMART" id="SM00054">
    <property type="entry name" value="EFh"/>
    <property type="match status" value="2"/>
</dbReference>
<feature type="compositionally biased region" description="Basic and acidic residues" evidence="7">
    <location>
        <begin position="678"/>
        <end position="687"/>
    </location>
</feature>
<evidence type="ECO:0000256" key="8">
    <source>
        <dbReference type="SAM" id="Phobius"/>
    </source>
</evidence>
<keyword evidence="8" id="KW-1133">Transmembrane helix</keyword>
<dbReference type="PROSITE" id="PS50135">
    <property type="entry name" value="ZF_ZZ_2"/>
    <property type="match status" value="1"/>
</dbReference>
<dbReference type="GO" id="GO:0005829">
    <property type="term" value="C:cytosol"/>
    <property type="evidence" value="ECO:0007669"/>
    <property type="project" value="TreeGrafter"/>
</dbReference>
<feature type="compositionally biased region" description="Basic and acidic residues" evidence="7">
    <location>
        <begin position="514"/>
        <end position="530"/>
    </location>
</feature>
<dbReference type="GO" id="GO:0005509">
    <property type="term" value="F:calcium ion binding"/>
    <property type="evidence" value="ECO:0007669"/>
    <property type="project" value="InterPro"/>
</dbReference>
<dbReference type="InterPro" id="IPR011992">
    <property type="entry name" value="EF-hand-dom_pair"/>
</dbReference>
<feature type="region of interest" description="Disordered" evidence="7">
    <location>
        <begin position="621"/>
        <end position="704"/>
    </location>
</feature>
<feature type="domain" description="EF-hand" evidence="10">
    <location>
        <begin position="433"/>
        <end position="468"/>
    </location>
</feature>
<evidence type="ECO:0000259" key="9">
    <source>
        <dbReference type="PROSITE" id="PS50135"/>
    </source>
</evidence>
<dbReference type="GO" id="GO:0016020">
    <property type="term" value="C:membrane"/>
    <property type="evidence" value="ECO:0007669"/>
    <property type="project" value="TreeGrafter"/>
</dbReference>
<proteinExistence type="predicted"/>
<keyword evidence="2" id="KW-0677">Repeat</keyword>
<evidence type="ECO:0000313" key="11">
    <source>
        <dbReference type="EMBL" id="TID13490.1"/>
    </source>
</evidence>
<dbReference type="PROSITE" id="PS50222">
    <property type="entry name" value="EF_HAND_2"/>
    <property type="match status" value="2"/>
</dbReference>
<evidence type="ECO:0000256" key="7">
    <source>
        <dbReference type="SAM" id="MobiDB-lite"/>
    </source>
</evidence>
<keyword evidence="5" id="KW-0106">Calcium</keyword>
<keyword evidence="8" id="KW-0472">Membrane</keyword>
<evidence type="ECO:0000256" key="3">
    <source>
        <dbReference type="ARBA" id="ARBA00022771"/>
    </source>
</evidence>
<dbReference type="PANTHER" id="PTHR23055">
    <property type="entry name" value="CALCIUM BINDING PROTEINS"/>
    <property type="match status" value="1"/>
</dbReference>
<dbReference type="GO" id="GO:0008270">
    <property type="term" value="F:zinc ion binding"/>
    <property type="evidence" value="ECO:0007669"/>
    <property type="project" value="UniProtKB-KW"/>
</dbReference>
<keyword evidence="1" id="KW-0479">Metal-binding</keyword>
<accession>A0A4Z1NSD8</accession>
<sequence length="1107" mass="123461">MDSMSTPSSALTRYRPLILSITGFAAVYGIYLVYTTARPSAGAPLHRSGAVHRRPRHARLRSAQQAAAALINREPSLDPTTTYGHFEFPNRNGDRTFMDLRADRLPNLDFFLAEAHSPDAAQLWVDQAQSIYLDRFFAVVLGPAEIAATQDGTRVDRDRMRIWLSSHGIADANIDRSLARFDIAFAQLAHPRLQGEGVAEGMTTANLDNIYGRRGNSVPATEVGMHQRQRETEGQNLKQLLYYIAEEQSKQEGYIHRGVSCNACDTRPLRGTRWRCANCPDFDLCNDCHSVGMHSKTHIFYEIKIPAPFVHPRQAMPVAYPGKPHLMPRSLPAEVCKRLVGETTYEKAEVEGLYDQFTCIASHRWPADPNKLGAAIDRLSFETALFPVTSLNPPRPNLIYDRIFALYDSNADGLVGFEEFIQALACLHNRSKDPNQKLRKVFDGYDVDVDGYVSRKDFLRIFRAFYAIQKELVRDLLLAQQEELTVEGAMETINSSMPLSSAFTGIQIPARSQEAPRGKAPDRFGDMRSAKDPVLDSADDIIDRTRILANSWEAREGFPFDPYTGEPRTQRPWEIQIGDGASREHREVHFAHGGRPIEEARESAIRDRWRRRRFYTDEEEGAQLGSVVSARRSGSDFDIPDPEGDEMTANSLPSPAIRHSLEGSQPASPRSRSSSKVRFQDDVDFDTRSNASTSSRPLNERYGGYEIPQAEKDYGKEILYQVVEDGMNELLDPLFKQKEDLAMQVYATRFERRKWKAEIATYREKSQAWDEFTKSASRAASQDPLLATADAVQRDTITASTEDSKTSDVLDDVSQLVSNHGPGEAISQIEQRISSQSLEELLRTNGHPVTSLPNSNANPDAAATVGLSSGSDRLGHCASTQASQDRDGPASTNSPVSSSTSGPAAEPLATFQIPERWNARYDPTMPQFRPNSEDEPRPLEYDPTQVVQGPAAPCRFSRRRRFVAPDSEYLISLEPEHSSEPSGGDQDGEVVALPPRLEQSPNEATRGSDRDIIERFSSVVLGWNNAVVREKTSVEDKREAKTQSADSPPPGSRLNFLAALDDASREMDVRGGPGRLSFAEFEQCMEHGRKEGLQLAFVEEWLTLGGF</sequence>
<dbReference type="InterPro" id="IPR000433">
    <property type="entry name" value="Znf_ZZ"/>
</dbReference>
<dbReference type="PROSITE" id="PS00018">
    <property type="entry name" value="EF_HAND_1"/>
    <property type="match status" value="1"/>
</dbReference>
<dbReference type="PANTHER" id="PTHR23055:SF187">
    <property type="entry name" value="EF HAND DOMAIN PROTEIN (AFU_ORTHOLOGUE AFUA_6G07310)"/>
    <property type="match status" value="1"/>
</dbReference>
<dbReference type="InterPro" id="IPR043145">
    <property type="entry name" value="Znf_ZZ_sf"/>
</dbReference>
<evidence type="ECO:0000256" key="6">
    <source>
        <dbReference type="PROSITE-ProRule" id="PRU00228"/>
    </source>
</evidence>
<dbReference type="CDD" id="cd00051">
    <property type="entry name" value="EFh"/>
    <property type="match status" value="1"/>
</dbReference>
<dbReference type="InterPro" id="IPR018247">
    <property type="entry name" value="EF_Hand_1_Ca_BS"/>
</dbReference>
<dbReference type="InterPro" id="IPR028846">
    <property type="entry name" value="Recoverin"/>
</dbReference>
<feature type="domain" description="ZZ-type" evidence="9">
    <location>
        <begin position="256"/>
        <end position="308"/>
    </location>
</feature>
<name>A0A4Z1NSD8_9PEZI</name>